<feature type="domain" description="TIR" evidence="1">
    <location>
        <begin position="8"/>
        <end position="138"/>
    </location>
</feature>
<dbReference type="RefSeq" id="WP_121908693.1">
    <property type="nucleotide sequence ID" value="NZ_REFC01000015.1"/>
</dbReference>
<dbReference type="GO" id="GO:0007165">
    <property type="term" value="P:signal transduction"/>
    <property type="evidence" value="ECO:0007669"/>
    <property type="project" value="InterPro"/>
</dbReference>
<reference evidence="2 3" key="1">
    <citation type="submission" date="2018-10" db="EMBL/GenBank/DDBJ databases">
        <title>Genomic Encyclopedia of Archaeal and Bacterial Type Strains, Phase II (KMG-II): from individual species to whole genera.</title>
        <authorList>
            <person name="Goeker M."/>
        </authorList>
    </citation>
    <scope>NUCLEOTIDE SEQUENCE [LARGE SCALE GENOMIC DNA]</scope>
    <source>
        <strain evidence="2 3">DSM 23424</strain>
    </source>
</reference>
<dbReference type="InterPro" id="IPR035897">
    <property type="entry name" value="Toll_tir_struct_dom_sf"/>
</dbReference>
<dbReference type="InterPro" id="IPR000157">
    <property type="entry name" value="TIR_dom"/>
</dbReference>
<protein>
    <submittedName>
        <fullName evidence="2">TIR domain-containing protein</fullName>
    </submittedName>
</protein>
<dbReference type="Proteomes" id="UP000271339">
    <property type="component" value="Unassembled WGS sequence"/>
</dbReference>
<evidence type="ECO:0000259" key="1">
    <source>
        <dbReference type="PROSITE" id="PS50104"/>
    </source>
</evidence>
<name>A0A3L9YE01_9FLAO</name>
<accession>A0A3L9YE01</accession>
<comment type="caution">
    <text evidence="2">The sequence shown here is derived from an EMBL/GenBank/DDBJ whole genome shotgun (WGS) entry which is preliminary data.</text>
</comment>
<organism evidence="2 3">
    <name type="scientific">Ulvibacter antarcticus</name>
    <dbReference type="NCBI Taxonomy" id="442714"/>
    <lineage>
        <taxon>Bacteria</taxon>
        <taxon>Pseudomonadati</taxon>
        <taxon>Bacteroidota</taxon>
        <taxon>Flavobacteriia</taxon>
        <taxon>Flavobacteriales</taxon>
        <taxon>Flavobacteriaceae</taxon>
        <taxon>Ulvibacter</taxon>
    </lineage>
</organism>
<gene>
    <name evidence="2" type="ORF">BXY75_3167</name>
</gene>
<dbReference type="SUPFAM" id="SSF52200">
    <property type="entry name" value="Toll/Interleukin receptor TIR domain"/>
    <property type="match status" value="1"/>
</dbReference>
<dbReference type="Pfam" id="PF13676">
    <property type="entry name" value="TIR_2"/>
    <property type="match status" value="1"/>
</dbReference>
<dbReference type="EMBL" id="REFC01000015">
    <property type="protein sequence ID" value="RMA57279.1"/>
    <property type="molecule type" value="Genomic_DNA"/>
</dbReference>
<dbReference type="SMART" id="SM00255">
    <property type="entry name" value="TIR"/>
    <property type="match status" value="1"/>
</dbReference>
<dbReference type="Gene3D" id="3.40.50.10140">
    <property type="entry name" value="Toll/interleukin-1 receptor homology (TIR) domain"/>
    <property type="match status" value="1"/>
</dbReference>
<sequence length="423" mass="48324">MVKSVHKRDYDIFLSHASEDKEIADYLENWLTEFAGFDVWYAPRELSGGSLLATDLQKAISRCRSIVLIATDNSVNKGWVVSEYNSAMDEKNNNPDFRVIALRFNNAAVDNLMKGLTWINITSNKLSPENAVAIIKSLYPSEKRPNPKNAKDVYISCSWRTDDNGSANTVVRKLIDTGFRLIGDSEDQDAFGQGNRVERIISSCGAFVSILPFRNVEEARRNESPYKYFLKEIDYALSLNIPTVIISDPRISKIDDQPNMWLPMETNSFELSDEILNAISNLWNEWSLPVNPQYIFCAMDLDYEAKKARSYFRFLIERITGMNTFIGTDINKEPIQLSIIDSIRNSFLTIADITDDNLNTCIEAGIAISSNSNVVLITQGKQRRPPFMLRSLQLKNFDNEVEKIGLIHKILWPYRRRILNAEF</sequence>
<keyword evidence="3" id="KW-1185">Reference proteome</keyword>
<dbReference type="PROSITE" id="PS50104">
    <property type="entry name" value="TIR"/>
    <property type="match status" value="1"/>
</dbReference>
<dbReference type="AlphaFoldDB" id="A0A3L9YE01"/>
<evidence type="ECO:0000313" key="2">
    <source>
        <dbReference type="EMBL" id="RMA57279.1"/>
    </source>
</evidence>
<dbReference type="OrthoDB" id="7285215at2"/>
<proteinExistence type="predicted"/>
<evidence type="ECO:0000313" key="3">
    <source>
        <dbReference type="Proteomes" id="UP000271339"/>
    </source>
</evidence>